<feature type="chain" id="PRO_5045479882" evidence="1">
    <location>
        <begin position="21"/>
        <end position="197"/>
    </location>
</feature>
<comment type="caution">
    <text evidence="2">The sequence shown here is derived from an EMBL/GenBank/DDBJ whole genome shotgun (WGS) entry which is preliminary data.</text>
</comment>
<gene>
    <name evidence="2" type="ORF">INT08_08505</name>
</gene>
<evidence type="ECO:0000313" key="3">
    <source>
        <dbReference type="Proteomes" id="UP000619838"/>
    </source>
</evidence>
<keyword evidence="2" id="KW-0378">Hydrolase</keyword>
<keyword evidence="1" id="KW-0732">Signal</keyword>
<dbReference type="Proteomes" id="UP000619838">
    <property type="component" value="Unassembled WGS sequence"/>
</dbReference>
<evidence type="ECO:0000313" key="2">
    <source>
        <dbReference type="EMBL" id="MBF0637209.1"/>
    </source>
</evidence>
<dbReference type="GO" id="GO:0016787">
    <property type="term" value="F:hydrolase activity"/>
    <property type="evidence" value="ECO:0007669"/>
    <property type="project" value="UniProtKB-KW"/>
</dbReference>
<evidence type="ECO:0000256" key="1">
    <source>
        <dbReference type="SAM" id="SignalP"/>
    </source>
</evidence>
<dbReference type="RefSeq" id="WP_158596400.1">
    <property type="nucleotide sequence ID" value="NZ_JABVZQ010000013.1"/>
</dbReference>
<dbReference type="EMBL" id="JADGII010000014">
    <property type="protein sequence ID" value="MBF0637209.1"/>
    <property type="molecule type" value="Genomic_DNA"/>
</dbReference>
<reference evidence="2 3" key="1">
    <citation type="journal article" date="2020" name="Microorganisms">
        <title>Simultaneous Genome Sequencing of Prosthecochloris ethylica and Desulfuromonas acetoxidans within a Syntrophic Mixture Reveals Unique Pili and Protein Interactions.</title>
        <authorList>
            <person name="Kyndt J.A."/>
            <person name="Van Beeumen J.J."/>
            <person name="Meyer T.E."/>
        </authorList>
    </citation>
    <scope>NUCLEOTIDE SEQUENCE [LARGE SCALE GENOMIC DNA]</scope>
    <source>
        <strain evidence="2 3">N3</strain>
    </source>
</reference>
<dbReference type="Pfam" id="PF09411">
    <property type="entry name" value="PagL"/>
    <property type="match status" value="1"/>
</dbReference>
<dbReference type="InterPro" id="IPR011250">
    <property type="entry name" value="OMP/PagP_B-barrel"/>
</dbReference>
<name>A0ABR9XTB1_9CHLB</name>
<protein>
    <submittedName>
        <fullName evidence="2">Acyloxyacyl hydrolase</fullName>
    </submittedName>
</protein>
<sequence>MSHFFLLCVLLVSMVLPSGACLAEAQGEEPSVVFSEIGFGGGYVAGELRASGEDFHVIPFYLRAGYDISRLVGLSGESSSLQLSFDPFVNYIDARDSGVEAGLTVFFRYFVPVSRGLQLFAEVGSGPMYLSVETDEQGEAGFNFLSQFGLGGRTMLSRRVAFDLSYRYRHLSHGGLRDSPNLGLDTFGLFGGLSLLF</sequence>
<feature type="signal peptide" evidence="1">
    <location>
        <begin position="1"/>
        <end position="20"/>
    </location>
</feature>
<dbReference type="Gene3D" id="2.40.160.20">
    <property type="match status" value="1"/>
</dbReference>
<dbReference type="SUPFAM" id="SSF56925">
    <property type="entry name" value="OMPA-like"/>
    <property type="match status" value="1"/>
</dbReference>
<accession>A0ABR9XTB1</accession>
<organism evidence="2 3">
    <name type="scientific">Prosthecochloris ethylica</name>
    <dbReference type="NCBI Taxonomy" id="2743976"/>
    <lineage>
        <taxon>Bacteria</taxon>
        <taxon>Pseudomonadati</taxon>
        <taxon>Chlorobiota</taxon>
        <taxon>Chlorobiia</taxon>
        <taxon>Chlorobiales</taxon>
        <taxon>Chlorobiaceae</taxon>
        <taxon>Prosthecochloris</taxon>
    </lineage>
</organism>
<keyword evidence="3" id="KW-1185">Reference proteome</keyword>
<dbReference type="InterPro" id="IPR018550">
    <property type="entry name" value="Lipid-A_deacylase-rel"/>
</dbReference>
<proteinExistence type="predicted"/>